<proteinExistence type="predicted"/>
<dbReference type="RefSeq" id="WP_237869392.1">
    <property type="nucleotide sequence ID" value="NZ_JAKLTR010000003.1"/>
</dbReference>
<sequence>MEIEVYRPQSPLLKQHVACFYVLRRADNATPTTYLTFPGEHQAVSLYADTTSEVTDDTVIIRHEPNGVLESRVVGRFQKAVCVRYEGPIYEITTLFRPLSINAFLPSPLKDLAPGHFPPFDPYPDFMATMSGIYKMTSTAEQLQAMEKYWMGRYNGFQHPFLSSVLEQLYKDDPDEQGIASICRLHGISRQTLHQHFERYLCKTPSLFRRSCDSDGQ</sequence>
<evidence type="ECO:0008006" key="3">
    <source>
        <dbReference type="Google" id="ProtNLM"/>
    </source>
</evidence>
<gene>
    <name evidence="1" type="ORF">LZZ85_05495</name>
</gene>
<protein>
    <recommendedName>
        <fullName evidence="3">HTH araC/xylS-type domain-containing protein</fullName>
    </recommendedName>
</protein>
<reference evidence="1" key="1">
    <citation type="submission" date="2022-01" db="EMBL/GenBank/DDBJ databases">
        <authorList>
            <person name="Jo J.-H."/>
            <person name="Im W.-T."/>
        </authorList>
    </citation>
    <scope>NUCLEOTIDE SEQUENCE</scope>
    <source>
        <strain evidence="1">NA20</strain>
    </source>
</reference>
<organism evidence="1 2">
    <name type="scientific">Terrimonas ginsenosidimutans</name>
    <dbReference type="NCBI Taxonomy" id="2908004"/>
    <lineage>
        <taxon>Bacteria</taxon>
        <taxon>Pseudomonadati</taxon>
        <taxon>Bacteroidota</taxon>
        <taxon>Chitinophagia</taxon>
        <taxon>Chitinophagales</taxon>
        <taxon>Chitinophagaceae</taxon>
        <taxon>Terrimonas</taxon>
    </lineage>
</organism>
<keyword evidence="2" id="KW-1185">Reference proteome</keyword>
<evidence type="ECO:0000313" key="2">
    <source>
        <dbReference type="Proteomes" id="UP001165367"/>
    </source>
</evidence>
<name>A0ABS9KN37_9BACT</name>
<dbReference type="Proteomes" id="UP001165367">
    <property type="component" value="Unassembled WGS sequence"/>
</dbReference>
<comment type="caution">
    <text evidence="1">The sequence shown here is derived from an EMBL/GenBank/DDBJ whole genome shotgun (WGS) entry which is preliminary data.</text>
</comment>
<accession>A0ABS9KN37</accession>
<dbReference type="EMBL" id="JAKLTR010000003">
    <property type="protein sequence ID" value="MCG2613721.1"/>
    <property type="molecule type" value="Genomic_DNA"/>
</dbReference>
<evidence type="ECO:0000313" key="1">
    <source>
        <dbReference type="EMBL" id="MCG2613721.1"/>
    </source>
</evidence>